<feature type="region of interest" description="Disordered" evidence="1">
    <location>
        <begin position="236"/>
        <end position="320"/>
    </location>
</feature>
<feature type="compositionally biased region" description="Acidic residues" evidence="1">
    <location>
        <begin position="487"/>
        <end position="496"/>
    </location>
</feature>
<accession>A0ABQ7KJG3</accession>
<feature type="compositionally biased region" description="Basic and acidic residues" evidence="1">
    <location>
        <begin position="253"/>
        <end position="285"/>
    </location>
</feature>
<name>A0ABQ7KJG3_BRACM</name>
<comment type="caution">
    <text evidence="2">The sequence shown here is derived from an EMBL/GenBank/DDBJ whole genome shotgun (WGS) entry which is preliminary data.</text>
</comment>
<feature type="compositionally biased region" description="Basic and acidic residues" evidence="1">
    <location>
        <begin position="308"/>
        <end position="320"/>
    </location>
</feature>
<evidence type="ECO:0008006" key="4">
    <source>
        <dbReference type="Google" id="ProtNLM"/>
    </source>
</evidence>
<protein>
    <recommendedName>
        <fullName evidence="4">DUF287 domain-containing protein</fullName>
    </recommendedName>
</protein>
<feature type="region of interest" description="Disordered" evidence="1">
    <location>
        <begin position="333"/>
        <end position="354"/>
    </location>
</feature>
<feature type="compositionally biased region" description="Polar residues" evidence="1">
    <location>
        <begin position="453"/>
        <end position="479"/>
    </location>
</feature>
<feature type="compositionally biased region" description="Basic residues" evidence="1">
    <location>
        <begin position="341"/>
        <end position="354"/>
    </location>
</feature>
<evidence type="ECO:0000256" key="1">
    <source>
        <dbReference type="SAM" id="MobiDB-lite"/>
    </source>
</evidence>
<sequence>MEMEHRPESTVKTEEERHGEWSRWAKRALESCGLWSSHGKGKPFMEMATEEGKSKLVRVVEDRGVIRGLRQGKDECYQLVGRLREVWSELDVVKTHTSNPRWCQERRKQDVIFSFLMEEVCELVKYTCDVWEMNRKPERWKGGTSCKRGRLRKLSKEWLMKRRTWRKDSESEHLSDRMSVILKRINDVLQQMVIGECSYSAYMGETVGDSADMRGMDTKRADECVTKKEWDELVKHVTGPSNQAGEAGGTTPLDHERGNGSESGEQEHNQEDSGQHDQEETHEVESGAQSGGNEQGEPTGRTYCQGESRPEGVESDRRERWAQSGWVKVTAGSSPYAHEGAKRKKGRLRRRSKAQIRRGRCWKRSILSGYQGSYGTMKMGRVEAQQILMGECSYSAYMGESVESSGVMRKLETKGADERVTKEEWDEFVKGNGTESGEQEQNQEDSGLHDQVENNVQSSGEVDEVQSSGEVDEVQSSGEEQVGPASSEDEQVEPASEEGRVTASPWWHMQAIQITEEGIKTTSGDQTLTPSSKCLRKTVTLMVIPLVHQ</sequence>
<feature type="compositionally biased region" description="Basic and acidic residues" evidence="1">
    <location>
        <begin position="409"/>
        <end position="429"/>
    </location>
</feature>
<proteinExistence type="predicted"/>
<gene>
    <name evidence="2" type="primary">SC150g500010.1_BraROA</name>
    <name evidence="2" type="ORF">IGI04_042403</name>
</gene>
<reference evidence="2 3" key="1">
    <citation type="submission" date="2021-03" db="EMBL/GenBank/DDBJ databases">
        <authorList>
            <person name="King G.J."/>
            <person name="Bancroft I."/>
            <person name="Baten A."/>
            <person name="Bloomfield J."/>
            <person name="Borpatragohain P."/>
            <person name="He Z."/>
            <person name="Irish N."/>
            <person name="Irwin J."/>
            <person name="Liu K."/>
            <person name="Mauleon R.P."/>
            <person name="Moore J."/>
            <person name="Morris R."/>
            <person name="Ostergaard L."/>
            <person name="Wang B."/>
            <person name="Wells R."/>
        </authorList>
    </citation>
    <scope>NUCLEOTIDE SEQUENCE [LARGE SCALE GENOMIC DNA]</scope>
    <source>
        <strain evidence="2">R-o-18</strain>
        <tissue evidence="2">Leaf</tissue>
    </source>
</reference>
<evidence type="ECO:0000313" key="3">
    <source>
        <dbReference type="Proteomes" id="UP000823674"/>
    </source>
</evidence>
<evidence type="ECO:0000313" key="2">
    <source>
        <dbReference type="EMBL" id="KAG5374269.1"/>
    </source>
</evidence>
<feature type="region of interest" description="Disordered" evidence="1">
    <location>
        <begin position="404"/>
        <end position="504"/>
    </location>
</feature>
<keyword evidence="3" id="KW-1185">Reference proteome</keyword>
<dbReference type="Proteomes" id="UP000823674">
    <property type="component" value="Unassembled WGS sequence"/>
</dbReference>
<organism evidence="2 3">
    <name type="scientific">Brassica rapa subsp. trilocularis</name>
    <dbReference type="NCBI Taxonomy" id="1813537"/>
    <lineage>
        <taxon>Eukaryota</taxon>
        <taxon>Viridiplantae</taxon>
        <taxon>Streptophyta</taxon>
        <taxon>Embryophyta</taxon>
        <taxon>Tracheophyta</taxon>
        <taxon>Spermatophyta</taxon>
        <taxon>Magnoliopsida</taxon>
        <taxon>eudicotyledons</taxon>
        <taxon>Gunneridae</taxon>
        <taxon>Pentapetalae</taxon>
        <taxon>rosids</taxon>
        <taxon>malvids</taxon>
        <taxon>Brassicales</taxon>
        <taxon>Brassicaceae</taxon>
        <taxon>Brassiceae</taxon>
        <taxon>Brassica</taxon>
    </lineage>
</organism>
<dbReference type="EMBL" id="JADBGQ010000032">
    <property type="protein sequence ID" value="KAG5374269.1"/>
    <property type="molecule type" value="Genomic_DNA"/>
</dbReference>